<dbReference type="Proteomes" id="UP000314294">
    <property type="component" value="Unassembled WGS sequence"/>
</dbReference>
<organism evidence="2 3">
    <name type="scientific">Liparis tanakae</name>
    <name type="common">Tanaka's snailfish</name>
    <dbReference type="NCBI Taxonomy" id="230148"/>
    <lineage>
        <taxon>Eukaryota</taxon>
        <taxon>Metazoa</taxon>
        <taxon>Chordata</taxon>
        <taxon>Craniata</taxon>
        <taxon>Vertebrata</taxon>
        <taxon>Euteleostomi</taxon>
        <taxon>Actinopterygii</taxon>
        <taxon>Neopterygii</taxon>
        <taxon>Teleostei</taxon>
        <taxon>Neoteleostei</taxon>
        <taxon>Acanthomorphata</taxon>
        <taxon>Eupercaria</taxon>
        <taxon>Perciformes</taxon>
        <taxon>Cottioidei</taxon>
        <taxon>Cottales</taxon>
        <taxon>Liparidae</taxon>
        <taxon>Liparis</taxon>
    </lineage>
</organism>
<protein>
    <submittedName>
        <fullName evidence="2">Uncharacterized protein</fullName>
    </submittedName>
</protein>
<evidence type="ECO:0000256" key="1">
    <source>
        <dbReference type="SAM" id="MobiDB-lite"/>
    </source>
</evidence>
<dbReference type="EMBL" id="SRLO01005286">
    <property type="protein sequence ID" value="TNN29723.1"/>
    <property type="molecule type" value="Genomic_DNA"/>
</dbReference>
<feature type="compositionally biased region" description="Polar residues" evidence="1">
    <location>
        <begin position="48"/>
        <end position="59"/>
    </location>
</feature>
<gene>
    <name evidence="2" type="ORF">EYF80_060128</name>
</gene>
<sequence>MPRGHRGRLISRGRKRGGGQSGERNASSRREAESFHPGLFNTVHGESEPQTKVGYSTPTTPTLNMRLTGMSCFLTGSSGEGVCVGEVCVRMKCVWASSVCEDEVCVRMKCVCGLQVCVRMKCVCG</sequence>
<reference evidence="2 3" key="1">
    <citation type="submission" date="2019-03" db="EMBL/GenBank/DDBJ databases">
        <title>First draft genome of Liparis tanakae, snailfish: a comprehensive survey of snailfish specific genes.</title>
        <authorList>
            <person name="Kim W."/>
            <person name="Song I."/>
            <person name="Jeong J.-H."/>
            <person name="Kim D."/>
            <person name="Kim S."/>
            <person name="Ryu S."/>
            <person name="Song J.Y."/>
            <person name="Lee S.K."/>
        </authorList>
    </citation>
    <scope>NUCLEOTIDE SEQUENCE [LARGE SCALE GENOMIC DNA]</scope>
    <source>
        <tissue evidence="2">Muscle</tissue>
    </source>
</reference>
<feature type="region of interest" description="Disordered" evidence="1">
    <location>
        <begin position="1"/>
        <end position="59"/>
    </location>
</feature>
<proteinExistence type="predicted"/>
<name>A0A4Z2ELJ7_9TELE</name>
<keyword evidence="3" id="KW-1185">Reference proteome</keyword>
<evidence type="ECO:0000313" key="3">
    <source>
        <dbReference type="Proteomes" id="UP000314294"/>
    </source>
</evidence>
<feature type="compositionally biased region" description="Basic residues" evidence="1">
    <location>
        <begin position="1"/>
        <end position="17"/>
    </location>
</feature>
<accession>A0A4Z2ELJ7</accession>
<dbReference type="AlphaFoldDB" id="A0A4Z2ELJ7"/>
<comment type="caution">
    <text evidence="2">The sequence shown here is derived from an EMBL/GenBank/DDBJ whole genome shotgun (WGS) entry which is preliminary data.</text>
</comment>
<evidence type="ECO:0000313" key="2">
    <source>
        <dbReference type="EMBL" id="TNN29723.1"/>
    </source>
</evidence>